<keyword evidence="2" id="KW-1185">Reference proteome</keyword>
<proteinExistence type="predicted"/>
<evidence type="ECO:0000313" key="2">
    <source>
        <dbReference type="Proteomes" id="UP001056855"/>
    </source>
</evidence>
<gene>
    <name evidence="1" type="ORF">NGM29_13375</name>
</gene>
<reference evidence="1" key="1">
    <citation type="submission" date="2022-06" db="EMBL/GenBank/DDBJ databases">
        <title>Diverse halophilic archaea isolated from saline environments.</title>
        <authorList>
            <person name="Cui H.-L."/>
        </authorList>
    </citation>
    <scope>NUCLEOTIDE SEQUENCE</scope>
    <source>
        <strain evidence="1">WLHS1</strain>
    </source>
</reference>
<dbReference type="AlphaFoldDB" id="A0A9E7SW07"/>
<dbReference type="GeneID" id="73291055"/>
<evidence type="ECO:0000313" key="1">
    <source>
        <dbReference type="EMBL" id="UTF52768.1"/>
    </source>
</evidence>
<protein>
    <submittedName>
        <fullName evidence="1">Uncharacterized protein</fullName>
    </submittedName>
</protein>
<dbReference type="EMBL" id="CP100355">
    <property type="protein sequence ID" value="UTF52768.1"/>
    <property type="molecule type" value="Genomic_DNA"/>
</dbReference>
<accession>A0A9E7SW07</accession>
<sequence>MTTVDLGVLLREADDMGVSTVVAERTELAHGELALIIYGDDEAKNLLSYQLAAVDSVRVLGHQYRLTANAISASLRTADSAEDDLLLLDDERNPASGVLALAQHAAVQEAQAGYGEVTAIHGE</sequence>
<dbReference type="Proteomes" id="UP001056855">
    <property type="component" value="Chromosome"/>
</dbReference>
<dbReference type="KEGG" id="sawl:NGM29_13375"/>
<name>A0A9E7SW07_9EURY</name>
<dbReference type="RefSeq" id="WP_254156814.1">
    <property type="nucleotide sequence ID" value="NZ_CP100355.1"/>
</dbReference>
<organism evidence="1 2">
    <name type="scientific">Natronosalvus rutilus</name>
    <dbReference type="NCBI Taxonomy" id="2953753"/>
    <lineage>
        <taxon>Archaea</taxon>
        <taxon>Methanobacteriati</taxon>
        <taxon>Methanobacteriota</taxon>
        <taxon>Stenosarchaea group</taxon>
        <taxon>Halobacteria</taxon>
        <taxon>Halobacteriales</taxon>
        <taxon>Natrialbaceae</taxon>
        <taxon>Natronosalvus</taxon>
    </lineage>
</organism>